<dbReference type="Pfam" id="PF00657">
    <property type="entry name" value="Lipase_GDSL"/>
    <property type="match status" value="1"/>
</dbReference>
<dbReference type="GO" id="GO:0016788">
    <property type="term" value="F:hydrolase activity, acting on ester bonds"/>
    <property type="evidence" value="ECO:0007669"/>
    <property type="project" value="InterPro"/>
</dbReference>
<reference evidence="4 5" key="1">
    <citation type="submission" date="2020-12" db="EMBL/GenBank/DDBJ databases">
        <title>Metabolic potential, ecology and presence of endohyphal bacteria is reflected in genomic diversity of Mucoromycotina.</title>
        <authorList>
            <person name="Muszewska A."/>
            <person name="Okrasinska A."/>
            <person name="Steczkiewicz K."/>
            <person name="Drgas O."/>
            <person name="Orlowska M."/>
            <person name="Perlinska-Lenart U."/>
            <person name="Aleksandrzak-Piekarczyk T."/>
            <person name="Szatraj K."/>
            <person name="Zielenkiewicz U."/>
            <person name="Pilsyk S."/>
            <person name="Malc E."/>
            <person name="Mieczkowski P."/>
            <person name="Kruszewska J.S."/>
            <person name="Biernat P."/>
            <person name="Pawlowska J."/>
        </authorList>
    </citation>
    <scope>NUCLEOTIDE SEQUENCE [LARGE SCALE GENOMIC DNA]</scope>
    <source>
        <strain evidence="4 5">CBS 142.35</strain>
    </source>
</reference>
<dbReference type="EMBL" id="JAEPRB010000163">
    <property type="protein sequence ID" value="KAG2219805.1"/>
    <property type="molecule type" value="Genomic_DNA"/>
</dbReference>
<dbReference type="InterPro" id="IPR036514">
    <property type="entry name" value="SGNH_hydro_sf"/>
</dbReference>
<keyword evidence="3" id="KW-1133">Transmembrane helix</keyword>
<feature type="transmembrane region" description="Helical" evidence="3">
    <location>
        <begin position="284"/>
        <end position="302"/>
    </location>
</feature>
<feature type="region of interest" description="Disordered" evidence="2">
    <location>
        <begin position="253"/>
        <end position="277"/>
    </location>
</feature>
<dbReference type="InterPro" id="IPR001087">
    <property type="entry name" value="GDSL"/>
</dbReference>
<evidence type="ECO:0000256" key="3">
    <source>
        <dbReference type="SAM" id="Phobius"/>
    </source>
</evidence>
<dbReference type="SUPFAM" id="SSF52266">
    <property type="entry name" value="SGNH hydrolase"/>
    <property type="match status" value="1"/>
</dbReference>
<comment type="caution">
    <text evidence="4">The sequence shown here is derived from an EMBL/GenBank/DDBJ whole genome shotgun (WGS) entry which is preliminary data.</text>
</comment>
<protein>
    <submittedName>
        <fullName evidence="4">Uncharacterized protein</fullName>
    </submittedName>
</protein>
<sequence length="303" mass="33788">MAQESSKNQLIVFGDSYTADHTDQSNGPKWIEQLGKTWDNISISNFAVGGACCYHQQGPSPPVMKQIDSYFSQNPTNDPSTSIYGIFVGINDMAQNQESNDVIVCIQGQMARLMEQVNGKQFLIFNMVPFDHSPKMRLDNQINYASQWIEKFNQELNKAITSMQQQYSNITIALIDTHATLDNVLNNPTNYGITKGVTDYFMHVRPDPGSDPGKLLTSGNQFFWFDQAHVTSIVHEQIQKAIVAQQPFPSLPLSKNSPGSSQSPQPTSSQPPSTGSSLRTQHHYYSYALVALIVIFIAFVSIR</sequence>
<feature type="compositionally biased region" description="Low complexity" evidence="2">
    <location>
        <begin position="257"/>
        <end position="277"/>
    </location>
</feature>
<accession>A0A8H7RZJ0</accession>
<dbReference type="Gene3D" id="3.40.50.1110">
    <property type="entry name" value="SGNH hydrolase"/>
    <property type="match status" value="1"/>
</dbReference>
<organism evidence="4 5">
    <name type="scientific">Circinella minor</name>
    <dbReference type="NCBI Taxonomy" id="1195481"/>
    <lineage>
        <taxon>Eukaryota</taxon>
        <taxon>Fungi</taxon>
        <taxon>Fungi incertae sedis</taxon>
        <taxon>Mucoromycota</taxon>
        <taxon>Mucoromycotina</taxon>
        <taxon>Mucoromycetes</taxon>
        <taxon>Mucorales</taxon>
        <taxon>Lichtheimiaceae</taxon>
        <taxon>Circinella</taxon>
    </lineage>
</organism>
<keyword evidence="5" id="KW-1185">Reference proteome</keyword>
<proteinExistence type="predicted"/>
<keyword evidence="3" id="KW-0472">Membrane</keyword>
<evidence type="ECO:0000256" key="1">
    <source>
        <dbReference type="ARBA" id="ARBA00022801"/>
    </source>
</evidence>
<name>A0A8H7RZJ0_9FUNG</name>
<dbReference type="PANTHER" id="PTHR45648:SF22">
    <property type="entry name" value="GDSL LIPASE_ACYLHYDROLASE FAMILY PROTEIN (AFU_ORTHOLOGUE AFUA_4G14700)"/>
    <property type="match status" value="1"/>
</dbReference>
<dbReference type="OrthoDB" id="1600564at2759"/>
<gene>
    <name evidence="4" type="ORF">INT45_001137</name>
</gene>
<keyword evidence="3" id="KW-0812">Transmembrane</keyword>
<keyword evidence="1" id="KW-0378">Hydrolase</keyword>
<dbReference type="PANTHER" id="PTHR45648">
    <property type="entry name" value="GDSL LIPASE/ACYLHYDROLASE FAMILY PROTEIN (AFU_ORTHOLOGUE AFUA_4G14700)"/>
    <property type="match status" value="1"/>
</dbReference>
<dbReference type="Proteomes" id="UP000646827">
    <property type="component" value="Unassembled WGS sequence"/>
</dbReference>
<evidence type="ECO:0000256" key="2">
    <source>
        <dbReference type="SAM" id="MobiDB-lite"/>
    </source>
</evidence>
<evidence type="ECO:0000313" key="5">
    <source>
        <dbReference type="Proteomes" id="UP000646827"/>
    </source>
</evidence>
<dbReference type="InterPro" id="IPR051058">
    <property type="entry name" value="GDSL_Est/Lipase"/>
</dbReference>
<evidence type="ECO:0000313" key="4">
    <source>
        <dbReference type="EMBL" id="KAG2219805.1"/>
    </source>
</evidence>
<dbReference type="AlphaFoldDB" id="A0A8H7RZJ0"/>